<dbReference type="AlphaFoldDB" id="A0AA49GF15"/>
<dbReference type="Proteomes" id="UP001232019">
    <property type="component" value="Chromosome"/>
</dbReference>
<dbReference type="InterPro" id="IPR011152">
    <property type="entry name" value="Pesterase_MJ0912"/>
</dbReference>
<dbReference type="RefSeq" id="WP_322348120.1">
    <property type="nucleotide sequence ID" value="NZ_CP129968.2"/>
</dbReference>
<protein>
    <submittedName>
        <fullName evidence="3">Metallophosphoesterase family protein</fullName>
    </submittedName>
</protein>
<evidence type="ECO:0000256" key="1">
    <source>
        <dbReference type="ARBA" id="ARBA00008950"/>
    </source>
</evidence>
<gene>
    <name evidence="3" type="ORF">QYS47_04690</name>
</gene>
<dbReference type="CDD" id="cd00838">
    <property type="entry name" value="MPP_superfamily"/>
    <property type="match status" value="1"/>
</dbReference>
<dbReference type="SUPFAM" id="SSF56300">
    <property type="entry name" value="Metallo-dependent phosphatases"/>
    <property type="match status" value="1"/>
</dbReference>
<dbReference type="GO" id="GO:0005737">
    <property type="term" value="C:cytoplasm"/>
    <property type="evidence" value="ECO:0007669"/>
    <property type="project" value="TreeGrafter"/>
</dbReference>
<dbReference type="PANTHER" id="PTHR42850">
    <property type="entry name" value="METALLOPHOSPHOESTERASE"/>
    <property type="match status" value="1"/>
</dbReference>
<reference evidence="3" key="1">
    <citation type="submission" date="2023-08" db="EMBL/GenBank/DDBJ databases">
        <title>Comparative genomics and taxonomic characterization of three novel marine species of genus Marivirga.</title>
        <authorList>
            <person name="Muhammad N."/>
            <person name="Kim S.-G."/>
        </authorList>
    </citation>
    <scope>NUCLEOTIDE SEQUENCE</scope>
    <source>
        <strain evidence="3">BKB1-2</strain>
    </source>
</reference>
<evidence type="ECO:0000313" key="3">
    <source>
        <dbReference type="EMBL" id="WKK81584.2"/>
    </source>
</evidence>
<dbReference type="InterPro" id="IPR029052">
    <property type="entry name" value="Metallo-depent_PP-like"/>
</dbReference>
<dbReference type="KEGG" id="marp:QYS47_04690"/>
<dbReference type="InterPro" id="IPR024654">
    <property type="entry name" value="Calcineurin-like_PHP_lpxH"/>
</dbReference>
<accession>A0AA49GF15</accession>
<dbReference type="PIRSF" id="PIRSF000883">
    <property type="entry name" value="Pesterase_MJ0912"/>
    <property type="match status" value="1"/>
</dbReference>
<name>A0AA49GF15_9BACT</name>
<dbReference type="Gene3D" id="3.60.21.10">
    <property type="match status" value="1"/>
</dbReference>
<feature type="domain" description="Calcineurin-like phosphoesterase" evidence="2">
    <location>
        <begin position="20"/>
        <end position="210"/>
    </location>
</feature>
<dbReference type="Pfam" id="PF12850">
    <property type="entry name" value="Metallophos_2"/>
    <property type="match status" value="1"/>
</dbReference>
<dbReference type="PANTHER" id="PTHR42850:SF2">
    <property type="entry name" value="BLL5683 PROTEIN"/>
    <property type="match status" value="1"/>
</dbReference>
<dbReference type="GO" id="GO:0016791">
    <property type="term" value="F:phosphatase activity"/>
    <property type="evidence" value="ECO:0007669"/>
    <property type="project" value="TreeGrafter"/>
</dbReference>
<dbReference type="EMBL" id="CP129968">
    <property type="protein sequence ID" value="WKK81584.2"/>
    <property type="molecule type" value="Genomic_DNA"/>
</dbReference>
<sequence>MKNIGEIKGEIIVFGGVYSNLQALESLKEYADARDISSQNIFCTGDVAGYCAQPEECVQLVKEWGINCIAGNVELQLASGEDDCGCDFDEGSRCDVFSRQWYPYAQSKLSEDSINWMKELPEHISFHYGGKKVVMVHGSYTGTSDFIFKSTPWEEKERQFKATNADIIIAGHCGLPFTDQKDSMKWVNAGVIGMPANDGQTSVWFIELNEKYDVTPHQMEYDHIKTNKLMVENSLPEAYAKTLLSGIWDNCEILPEAETNLQGKMIHF</sequence>
<proteinExistence type="inferred from homology"/>
<evidence type="ECO:0000259" key="2">
    <source>
        <dbReference type="Pfam" id="PF12850"/>
    </source>
</evidence>
<organism evidence="3">
    <name type="scientific">Marivirga arenosa</name>
    <dbReference type="NCBI Taxonomy" id="3059076"/>
    <lineage>
        <taxon>Bacteria</taxon>
        <taxon>Pseudomonadati</taxon>
        <taxon>Bacteroidota</taxon>
        <taxon>Cytophagia</taxon>
        <taxon>Cytophagales</taxon>
        <taxon>Marivirgaceae</taxon>
        <taxon>Marivirga</taxon>
    </lineage>
</organism>
<dbReference type="InterPro" id="IPR050126">
    <property type="entry name" value="Ap4A_hydrolase"/>
</dbReference>
<comment type="similarity">
    <text evidence="1">Belongs to the metallophosphoesterase superfamily. YfcE family.</text>
</comment>